<dbReference type="STRING" id="999630.TUZN_2015"/>
<dbReference type="SUPFAM" id="SSF51366">
    <property type="entry name" value="Ribulose-phoshate binding barrel"/>
    <property type="match status" value="1"/>
</dbReference>
<gene>
    <name evidence="4" type="ordered locus">TUZN_2015</name>
</gene>
<dbReference type="KEGG" id="tuz:TUZN_2015"/>
<keyword evidence="1" id="KW-0456">Lyase</keyword>
<dbReference type="GO" id="GO:0019854">
    <property type="term" value="P:L-ascorbic acid catabolic process"/>
    <property type="evidence" value="ECO:0007669"/>
    <property type="project" value="TreeGrafter"/>
</dbReference>
<proteinExistence type="predicted"/>
<dbReference type="InterPro" id="IPR001754">
    <property type="entry name" value="OMPdeCOase_dom"/>
</dbReference>
<dbReference type="GeneID" id="10361526"/>
<dbReference type="GO" id="GO:0033982">
    <property type="term" value="F:3-dehydro-L-gulonate-6-phosphate decarboxylase activity"/>
    <property type="evidence" value="ECO:0007669"/>
    <property type="project" value="TreeGrafter"/>
</dbReference>
<dbReference type="AlphaFoldDB" id="F2L4W9"/>
<dbReference type="OrthoDB" id="15246at2157"/>
<dbReference type="Pfam" id="PF00215">
    <property type="entry name" value="OMPdecase"/>
    <property type="match status" value="1"/>
</dbReference>
<dbReference type="FunFam" id="3.20.20.70:FF:000022">
    <property type="entry name" value="3-keto-L-gulonate-6-phosphate decarboxylase UlaD"/>
    <property type="match status" value="1"/>
</dbReference>
<feature type="domain" description="Orotidine 5'-phosphate decarboxylase" evidence="3">
    <location>
        <begin position="2"/>
        <end position="207"/>
    </location>
</feature>
<dbReference type="HOGENOM" id="CLU_081825_1_1_2"/>
<dbReference type="SMART" id="SM00934">
    <property type="entry name" value="OMPdecase"/>
    <property type="match status" value="1"/>
</dbReference>
<accession>F2L4W9</accession>
<evidence type="ECO:0000259" key="3">
    <source>
        <dbReference type="SMART" id="SM00934"/>
    </source>
</evidence>
<dbReference type="InterPro" id="IPR011060">
    <property type="entry name" value="RibuloseP-bd_barrel"/>
</dbReference>
<dbReference type="EMBL" id="CP002590">
    <property type="protein sequence ID" value="AEA13473.1"/>
    <property type="molecule type" value="Genomic_DNA"/>
</dbReference>
<organism evidence="4 5">
    <name type="scientific">Thermoproteus uzoniensis (strain 768-20)</name>
    <dbReference type="NCBI Taxonomy" id="999630"/>
    <lineage>
        <taxon>Archaea</taxon>
        <taxon>Thermoproteota</taxon>
        <taxon>Thermoprotei</taxon>
        <taxon>Thermoproteales</taxon>
        <taxon>Thermoproteaceae</taxon>
        <taxon>Thermoproteus</taxon>
    </lineage>
</organism>
<name>F2L4W9_THEU7</name>
<dbReference type="GO" id="GO:0006207">
    <property type="term" value="P:'de novo' pyrimidine nucleobase biosynthetic process"/>
    <property type="evidence" value="ECO:0007669"/>
    <property type="project" value="InterPro"/>
</dbReference>
<reference key="2">
    <citation type="submission" date="2011-03" db="EMBL/GenBank/DDBJ databases">
        <title>Complete genome sequence of the thermoacidophilic crenarchaeon Thermoproteus uzoniensis 768-20.</title>
        <authorList>
            <person name="Mardanov A.V."/>
            <person name="Gumerov V.M."/>
            <person name="Beletsky A.V."/>
            <person name="Prokofeva M.I."/>
            <person name="Bonch-Osmolovskaya E.A."/>
            <person name="Ravin N.V."/>
            <person name="Skryabin K.G."/>
        </authorList>
    </citation>
    <scope>NUCLEOTIDE SEQUENCE</scope>
    <source>
        <strain>768-20</strain>
    </source>
</reference>
<dbReference type="InterPro" id="IPR013785">
    <property type="entry name" value="Aldolase_TIM"/>
</dbReference>
<dbReference type="eggNOG" id="arCOG00053">
    <property type="taxonomic scope" value="Archaea"/>
</dbReference>
<dbReference type="PANTHER" id="PTHR35039:SF3">
    <property type="entry name" value="3-KETO-L-GULONATE-6-PHOSPHATE DECARBOXYLASE SGBH-RELATED"/>
    <property type="match status" value="1"/>
</dbReference>
<protein>
    <submittedName>
        <fullName evidence="4">3-hexulose-6-phosphate synthase</fullName>
    </submittedName>
</protein>
<dbReference type="Proteomes" id="UP000008138">
    <property type="component" value="Chromosome"/>
</dbReference>
<evidence type="ECO:0000256" key="1">
    <source>
        <dbReference type="ARBA" id="ARBA00023239"/>
    </source>
</evidence>
<dbReference type="Gene3D" id="3.20.20.70">
    <property type="entry name" value="Aldolase class I"/>
    <property type="match status" value="1"/>
</dbReference>
<evidence type="ECO:0000313" key="5">
    <source>
        <dbReference type="Proteomes" id="UP000008138"/>
    </source>
</evidence>
<dbReference type="RefSeq" id="WP_013680808.1">
    <property type="nucleotide sequence ID" value="NC_015315.1"/>
</dbReference>
<reference evidence="4 5" key="1">
    <citation type="journal article" date="2011" name="J. Bacteriol.">
        <title>Complete genome sequence of the thermoacidophilic crenarchaeon Thermoproteus uzoniensis 768-20.</title>
        <authorList>
            <person name="Mardanov A.V."/>
            <person name="Gumerov V.M."/>
            <person name="Beletsky A.V."/>
            <person name="Prokofeva M.I."/>
            <person name="Bonch-Osmolovskaya E.A."/>
            <person name="Ravin N.V."/>
            <person name="Skryabin K.G."/>
        </authorList>
    </citation>
    <scope>NUCLEOTIDE SEQUENCE [LARGE SCALE GENOMIC DNA]</scope>
    <source>
        <strain evidence="4 5">768-20</strain>
    </source>
</reference>
<keyword evidence="5" id="KW-1185">Reference proteome</keyword>
<evidence type="ECO:0000256" key="2">
    <source>
        <dbReference type="ARBA" id="ARBA00023277"/>
    </source>
</evidence>
<sequence>MKIQIALDLTDLLKAVHMARDLCAAGADLLEAGTPLIKTFGVGSVALLKSACPSAEVVADLKTADVGALEAELAKAAGADWATVMAATNVETIEEFARRGKELGLKTALDTIGVASPYDRVREVLDRVTLDMVILHLGIDVQRRRGLTVDQLIAEALRIKHLGVSVAVAGGIGQKELEKIAGTEIDVVIIGRAITSAPSPREAFLLLKSIITK</sequence>
<keyword evidence="2" id="KW-0119">Carbohydrate metabolism</keyword>
<dbReference type="PANTHER" id="PTHR35039">
    <property type="entry name" value="3-KETO-L-GULONATE-6-PHOSPHATE DECARBOXYLASE SGBH-RELATED"/>
    <property type="match status" value="1"/>
</dbReference>
<dbReference type="GO" id="GO:0004590">
    <property type="term" value="F:orotidine-5'-phosphate decarboxylase activity"/>
    <property type="evidence" value="ECO:0007669"/>
    <property type="project" value="InterPro"/>
</dbReference>
<evidence type="ECO:0000313" key="4">
    <source>
        <dbReference type="EMBL" id="AEA13473.1"/>
    </source>
</evidence>